<dbReference type="STRING" id="535712.A4Z71_03350"/>
<proteinExistence type="inferred from homology"/>
<keyword evidence="4" id="KW-1185">Reference proteome</keyword>
<evidence type="ECO:0000313" key="3">
    <source>
        <dbReference type="EMBL" id="AOY56025.1"/>
    </source>
</evidence>
<organism evidence="3 4">
    <name type="scientific">Candidatus Rhodoluna planktonica</name>
    <dbReference type="NCBI Taxonomy" id="535712"/>
    <lineage>
        <taxon>Bacteria</taxon>
        <taxon>Bacillati</taxon>
        <taxon>Actinomycetota</taxon>
        <taxon>Actinomycetes</taxon>
        <taxon>Micrococcales</taxon>
        <taxon>Microbacteriaceae</taxon>
        <taxon>Luna cluster</taxon>
        <taxon>Luna-1 subcluster</taxon>
        <taxon>Rhodoluna</taxon>
    </lineage>
</organism>
<dbReference type="Pfam" id="PF02657">
    <property type="entry name" value="SufE"/>
    <property type="match status" value="1"/>
</dbReference>
<dbReference type="AlphaFoldDB" id="A0A1D9DYZ4"/>
<evidence type="ECO:0000313" key="4">
    <source>
        <dbReference type="Proteomes" id="UP000243784"/>
    </source>
</evidence>
<dbReference type="KEGG" id="rpla:A4Z71_03350"/>
<dbReference type="EMBL" id="CP015208">
    <property type="protein sequence ID" value="AOY56025.1"/>
    <property type="molecule type" value="Genomic_DNA"/>
</dbReference>
<dbReference type="PANTHER" id="PTHR43597">
    <property type="entry name" value="SULFUR ACCEPTOR PROTEIN CSDE"/>
    <property type="match status" value="1"/>
</dbReference>
<name>A0A1D9DYZ4_9MICO</name>
<reference evidence="3 4" key="1">
    <citation type="journal article" date="2016" name="Biochim. Biophys. Acta">
        <title>Photochemical characterization of actinorhodopsin and its functional existence in the natural host.</title>
        <authorList>
            <person name="Nakamura S."/>
            <person name="Kikukawa T."/>
            <person name="Tamogami J."/>
            <person name="Kamiya M."/>
            <person name="Aizawa T."/>
            <person name="Hahn M.W."/>
            <person name="Ihara K."/>
            <person name="Kamo N."/>
            <person name="Demura M."/>
        </authorList>
    </citation>
    <scope>NUCLEOTIDE SEQUENCE [LARGE SCALE GENOMIC DNA]</scope>
    <source>
        <strain evidence="3 4">MWH-Dar1</strain>
    </source>
</reference>
<sequence>MPVEDPKSLIEDFQSVSTKEKLDLLLEFSENLPQLPARYVDHPDLLERVEECQSPIYLFVEVLSDGNKTVNLFFTAPEESPTTRGFASILHSVLDGLPASQVQAFDDDFPSKLGLAEAVSPLRMRGMRGMLSRIKRQVSEKSS</sequence>
<gene>
    <name evidence="3" type="ORF">A4Z71_03350</name>
</gene>
<evidence type="ECO:0000256" key="1">
    <source>
        <dbReference type="ARBA" id="ARBA00010282"/>
    </source>
</evidence>
<accession>A0A1D9DYZ4</accession>
<evidence type="ECO:0000259" key="2">
    <source>
        <dbReference type="Pfam" id="PF02657"/>
    </source>
</evidence>
<dbReference type="SUPFAM" id="SSF82649">
    <property type="entry name" value="SufE/NifU"/>
    <property type="match status" value="1"/>
</dbReference>
<dbReference type="PANTHER" id="PTHR43597:SF5">
    <property type="entry name" value="SUFE-LIKE PROTEIN 2, CHLOROPLASTIC"/>
    <property type="match status" value="1"/>
</dbReference>
<dbReference type="RefSeq" id="WP_070954535.1">
    <property type="nucleotide sequence ID" value="NZ_CP015208.1"/>
</dbReference>
<protein>
    <submittedName>
        <fullName evidence="3">Cysteine desufuration protein SufE</fullName>
    </submittedName>
</protein>
<dbReference type="Proteomes" id="UP000243784">
    <property type="component" value="Chromosome"/>
</dbReference>
<comment type="similarity">
    <text evidence="1">Belongs to the SufE family.</text>
</comment>
<dbReference type="InterPro" id="IPR003808">
    <property type="entry name" value="Fe-S_metab-assoc_dom"/>
</dbReference>
<dbReference type="Gene3D" id="3.90.1010.10">
    <property type="match status" value="1"/>
</dbReference>
<dbReference type="OrthoDB" id="9806335at2"/>
<feature type="domain" description="Fe-S metabolism associated" evidence="2">
    <location>
        <begin position="10"/>
        <end position="137"/>
    </location>
</feature>